<evidence type="ECO:0000259" key="1">
    <source>
        <dbReference type="Pfam" id="PF13859"/>
    </source>
</evidence>
<evidence type="ECO:0000313" key="3">
    <source>
        <dbReference type="Proteomes" id="UP000007350"/>
    </source>
</evidence>
<dbReference type="Gene3D" id="2.120.10.10">
    <property type="match status" value="1"/>
</dbReference>
<feature type="non-terminal residue" evidence="2">
    <location>
        <position position="41"/>
    </location>
</feature>
<organism evidence="2 3">
    <name type="scientific">Trypanosoma cruzi marinkellei</name>
    <dbReference type="NCBI Taxonomy" id="85056"/>
    <lineage>
        <taxon>Eukaryota</taxon>
        <taxon>Discoba</taxon>
        <taxon>Euglenozoa</taxon>
        <taxon>Kinetoplastea</taxon>
        <taxon>Metakinetoplastina</taxon>
        <taxon>Trypanosomatida</taxon>
        <taxon>Trypanosomatidae</taxon>
        <taxon>Trypanosoma</taxon>
        <taxon>Schizotrypanum</taxon>
    </lineage>
</organism>
<sequence length="41" mass="4677">MVSCEDGSRRVYSAGKEGSLWIEEYDTLSRVWGNSRTRTGH</sequence>
<keyword evidence="3" id="KW-1185">Reference proteome</keyword>
<reference evidence="2 3" key="1">
    <citation type="journal article" date="2012" name="BMC Genomics">
        <title>Comparative genomic analysis of human infective Trypanosoma cruzi lineages with the bat-restricted subspecies T. cruzi marinkellei.</title>
        <authorList>
            <person name="Franzen O."/>
            <person name="Talavera-Lopez C."/>
            <person name="Ochaya S."/>
            <person name="Butler C.E."/>
            <person name="Messenger L.A."/>
            <person name="Lewis M.D."/>
            <person name="Llewellyn M.S."/>
            <person name="Marinkelle C.J."/>
            <person name="Tyler K.M."/>
            <person name="Miles M.A."/>
            <person name="Andersson B."/>
        </authorList>
    </citation>
    <scope>NUCLEOTIDE SEQUENCE [LARGE SCALE GENOMIC DNA]</scope>
    <source>
        <strain evidence="2 3">B7</strain>
    </source>
</reference>
<dbReference type="InterPro" id="IPR036278">
    <property type="entry name" value="Sialidase_sf"/>
</dbReference>
<dbReference type="EMBL" id="AHKC01013097">
    <property type="protein sequence ID" value="EKF29486.1"/>
    <property type="molecule type" value="Genomic_DNA"/>
</dbReference>
<dbReference type="InterPro" id="IPR011040">
    <property type="entry name" value="Sialidase"/>
</dbReference>
<dbReference type="SUPFAM" id="SSF50939">
    <property type="entry name" value="Sialidases"/>
    <property type="match status" value="1"/>
</dbReference>
<dbReference type="Proteomes" id="UP000007350">
    <property type="component" value="Unassembled WGS sequence"/>
</dbReference>
<dbReference type="Pfam" id="PF13859">
    <property type="entry name" value="BNR_3"/>
    <property type="match status" value="1"/>
</dbReference>
<evidence type="ECO:0000313" key="2">
    <source>
        <dbReference type="EMBL" id="EKF29486.1"/>
    </source>
</evidence>
<gene>
    <name evidence="2" type="ORF">MOQ_006728</name>
</gene>
<proteinExistence type="predicted"/>
<dbReference type="AlphaFoldDB" id="K2N494"/>
<accession>K2N494</accession>
<name>K2N494_TRYCR</name>
<comment type="caution">
    <text evidence="2">The sequence shown here is derived from an EMBL/GenBank/DDBJ whole genome shotgun (WGS) entry which is preliminary data.</text>
</comment>
<feature type="domain" description="Sialidase" evidence="1">
    <location>
        <begin position="1"/>
        <end position="37"/>
    </location>
</feature>
<protein>
    <submittedName>
        <fullName evidence="2">Trans-sialidase, putative,160 kDa complement regulatory protein</fullName>
    </submittedName>
</protein>